<accession>A0A974CBR1</accession>
<proteinExistence type="predicted"/>
<evidence type="ECO:0000313" key="1">
    <source>
        <dbReference type="EMBL" id="OCT70274.1"/>
    </source>
</evidence>
<reference evidence="2" key="1">
    <citation type="journal article" date="2016" name="Nature">
        <title>Genome evolution in the allotetraploid frog Xenopus laevis.</title>
        <authorList>
            <person name="Session A.M."/>
            <person name="Uno Y."/>
            <person name="Kwon T."/>
            <person name="Chapman J.A."/>
            <person name="Toyoda A."/>
            <person name="Takahashi S."/>
            <person name="Fukui A."/>
            <person name="Hikosaka A."/>
            <person name="Suzuki A."/>
            <person name="Kondo M."/>
            <person name="van Heeringen S.J."/>
            <person name="Quigley I."/>
            <person name="Heinz S."/>
            <person name="Ogino H."/>
            <person name="Ochi H."/>
            <person name="Hellsten U."/>
            <person name="Lyons J.B."/>
            <person name="Simakov O."/>
            <person name="Putnam N."/>
            <person name="Stites J."/>
            <person name="Kuroki Y."/>
            <person name="Tanaka T."/>
            <person name="Michiue T."/>
            <person name="Watanabe M."/>
            <person name="Bogdanovic O."/>
            <person name="Lister R."/>
            <person name="Georgiou G."/>
            <person name="Paranjpe S.S."/>
            <person name="van Kruijsbergen I."/>
            <person name="Shu S."/>
            <person name="Carlson J."/>
            <person name="Kinoshita T."/>
            <person name="Ohta Y."/>
            <person name="Mawaribuchi S."/>
            <person name="Jenkins J."/>
            <person name="Grimwood J."/>
            <person name="Schmutz J."/>
            <person name="Mitros T."/>
            <person name="Mozaffari S.V."/>
            <person name="Suzuki Y."/>
            <person name="Haramoto Y."/>
            <person name="Yamamoto T.S."/>
            <person name="Takagi C."/>
            <person name="Heald R."/>
            <person name="Miller K."/>
            <person name="Haudenschild C."/>
            <person name="Kitzman J."/>
            <person name="Nakayama T."/>
            <person name="Izutsu Y."/>
            <person name="Robert J."/>
            <person name="Fortriede J."/>
            <person name="Burns K."/>
            <person name="Lotay V."/>
            <person name="Karimi K."/>
            <person name="Yasuoka Y."/>
            <person name="Dichmann D.S."/>
            <person name="Flajnik M.F."/>
            <person name="Houston D.W."/>
            <person name="Shendure J."/>
            <person name="DuPasquier L."/>
            <person name="Vize P.D."/>
            <person name="Zorn A.M."/>
            <person name="Ito M."/>
            <person name="Marcotte E.M."/>
            <person name="Wallingford J.B."/>
            <person name="Ito Y."/>
            <person name="Asashima M."/>
            <person name="Ueno N."/>
            <person name="Matsuda Y."/>
            <person name="Veenstra G.J."/>
            <person name="Fujiyama A."/>
            <person name="Harland R.M."/>
            <person name="Taira M."/>
            <person name="Rokhsar D.S."/>
        </authorList>
    </citation>
    <scope>NUCLEOTIDE SEQUENCE [LARGE SCALE GENOMIC DNA]</scope>
    <source>
        <strain evidence="2">J</strain>
    </source>
</reference>
<evidence type="ECO:0000313" key="2">
    <source>
        <dbReference type="Proteomes" id="UP000694892"/>
    </source>
</evidence>
<dbReference type="Proteomes" id="UP000694892">
    <property type="component" value="Chromosome 7S"/>
</dbReference>
<name>A0A974CBR1_XENLA</name>
<protein>
    <submittedName>
        <fullName evidence="1">Uncharacterized protein</fullName>
    </submittedName>
</protein>
<gene>
    <name evidence="1" type="ORF">XELAEV_18037195mg</name>
</gene>
<organism evidence="1 2">
    <name type="scientific">Xenopus laevis</name>
    <name type="common">African clawed frog</name>
    <dbReference type="NCBI Taxonomy" id="8355"/>
    <lineage>
        <taxon>Eukaryota</taxon>
        <taxon>Metazoa</taxon>
        <taxon>Chordata</taxon>
        <taxon>Craniata</taxon>
        <taxon>Vertebrata</taxon>
        <taxon>Euteleostomi</taxon>
        <taxon>Amphibia</taxon>
        <taxon>Batrachia</taxon>
        <taxon>Anura</taxon>
        <taxon>Pipoidea</taxon>
        <taxon>Pipidae</taxon>
        <taxon>Xenopodinae</taxon>
        <taxon>Xenopus</taxon>
        <taxon>Xenopus</taxon>
    </lineage>
</organism>
<dbReference type="AlphaFoldDB" id="A0A974CBR1"/>
<sequence length="75" mass="8333">MPQFTTPHLRQWGPNGLRDFSLCPRGQSELGVATRVICLVHYCFGKGKVVALASAQAALYSNFSYKKLKSLIIFT</sequence>
<dbReference type="EMBL" id="CM004479">
    <property type="protein sequence ID" value="OCT70274.1"/>
    <property type="molecule type" value="Genomic_DNA"/>
</dbReference>